<dbReference type="SUPFAM" id="SSF49265">
    <property type="entry name" value="Fibronectin type III"/>
    <property type="match status" value="2"/>
</dbReference>
<keyword evidence="18" id="KW-0464">Manganese</keyword>
<dbReference type="PROSITE" id="PS00107">
    <property type="entry name" value="PROTEIN_KINASE_ATP"/>
    <property type="match status" value="1"/>
</dbReference>
<dbReference type="InterPro" id="IPR000494">
    <property type="entry name" value="Rcpt_L-dom"/>
</dbReference>
<dbReference type="GO" id="GO:0005524">
    <property type="term" value="F:ATP binding"/>
    <property type="evidence" value="ECO:0007669"/>
    <property type="project" value="UniProtKB-UniRule"/>
</dbReference>
<feature type="domain" description="Fibronectin type-III" evidence="23">
    <location>
        <begin position="693"/>
        <end position="793"/>
    </location>
</feature>
<comment type="catalytic activity">
    <reaction evidence="19">
        <text>L-tyrosyl-[protein] + ATP = O-phospho-L-tyrosyl-[protein] + ADP + H(+)</text>
        <dbReference type="Rhea" id="RHEA:10596"/>
        <dbReference type="Rhea" id="RHEA-COMP:10136"/>
        <dbReference type="Rhea" id="RHEA-COMP:20101"/>
        <dbReference type="ChEBI" id="CHEBI:15378"/>
        <dbReference type="ChEBI" id="CHEBI:30616"/>
        <dbReference type="ChEBI" id="CHEBI:46858"/>
        <dbReference type="ChEBI" id="CHEBI:61978"/>
        <dbReference type="ChEBI" id="CHEBI:456216"/>
        <dbReference type="EC" id="2.7.10.1"/>
    </reaction>
</comment>
<dbReference type="GO" id="GO:0046872">
    <property type="term" value="F:metal ion binding"/>
    <property type="evidence" value="ECO:0007669"/>
    <property type="project" value="UniProtKB-KW"/>
</dbReference>
<evidence type="ECO:0000256" key="3">
    <source>
        <dbReference type="ARBA" id="ARBA00022553"/>
    </source>
</evidence>
<keyword evidence="6 21" id="KW-0812">Transmembrane</keyword>
<evidence type="ECO:0000256" key="10">
    <source>
        <dbReference type="ARBA" id="ARBA00022741"/>
    </source>
</evidence>
<keyword evidence="17" id="KW-0325">Glycoprotein</keyword>
<dbReference type="GO" id="GO:0030424">
    <property type="term" value="C:axon"/>
    <property type="evidence" value="ECO:0007669"/>
    <property type="project" value="TreeGrafter"/>
</dbReference>
<dbReference type="PROSITE" id="PS50011">
    <property type="entry name" value="PROTEIN_KINASE_DOM"/>
    <property type="match status" value="1"/>
</dbReference>
<dbReference type="SUPFAM" id="SSF52058">
    <property type="entry name" value="L domain-like"/>
    <property type="match status" value="2"/>
</dbReference>
<dbReference type="InterPro" id="IPR006212">
    <property type="entry name" value="Furin_repeat"/>
</dbReference>
<dbReference type="PROSITE" id="PS00109">
    <property type="entry name" value="PROTEIN_KINASE_TYR"/>
    <property type="match status" value="1"/>
</dbReference>
<evidence type="ECO:0000259" key="22">
    <source>
        <dbReference type="PROSITE" id="PS50011"/>
    </source>
</evidence>
<feature type="transmembrane region" description="Helical" evidence="21">
    <location>
        <begin position="796"/>
        <end position="822"/>
    </location>
</feature>
<evidence type="ECO:0000256" key="5">
    <source>
        <dbReference type="ARBA" id="ARBA00022685"/>
    </source>
</evidence>
<dbReference type="EC" id="2.7.10.1" evidence="2"/>
<dbReference type="InterPro" id="IPR003961">
    <property type="entry name" value="FN3_dom"/>
</dbReference>
<dbReference type="Pfam" id="PF00041">
    <property type="entry name" value="fn3"/>
    <property type="match status" value="1"/>
</dbReference>
<dbReference type="InterPro" id="IPR009030">
    <property type="entry name" value="Growth_fac_rcpt_cys_sf"/>
</dbReference>
<evidence type="ECO:0000256" key="13">
    <source>
        <dbReference type="ARBA" id="ARBA00022989"/>
    </source>
</evidence>
<evidence type="ECO:0000256" key="16">
    <source>
        <dbReference type="ARBA" id="ARBA00023170"/>
    </source>
</evidence>
<dbReference type="GO" id="GO:0042593">
    <property type="term" value="P:glucose homeostasis"/>
    <property type="evidence" value="ECO:0007669"/>
    <property type="project" value="TreeGrafter"/>
</dbReference>
<evidence type="ECO:0000256" key="14">
    <source>
        <dbReference type="ARBA" id="ARBA00023136"/>
    </source>
</evidence>
<proteinExistence type="predicted"/>
<evidence type="ECO:0000256" key="21">
    <source>
        <dbReference type="SAM" id="Phobius"/>
    </source>
</evidence>
<dbReference type="Gene3D" id="3.30.200.20">
    <property type="entry name" value="Phosphorylase Kinase, domain 1"/>
    <property type="match status" value="1"/>
</dbReference>
<dbReference type="GO" id="GO:0043560">
    <property type="term" value="F:insulin receptor substrate binding"/>
    <property type="evidence" value="ECO:0007669"/>
    <property type="project" value="TreeGrafter"/>
</dbReference>
<dbReference type="CDD" id="cd00063">
    <property type="entry name" value="FN3"/>
    <property type="match status" value="3"/>
</dbReference>
<dbReference type="Gene3D" id="2.60.40.10">
    <property type="entry name" value="Immunoglobulins"/>
    <property type="match status" value="3"/>
</dbReference>
<comment type="caution">
    <text evidence="24">The sequence shown here is derived from an EMBL/GenBank/DDBJ whole genome shotgun (WGS) entry which is preliminary data.</text>
</comment>
<dbReference type="Proteomes" id="UP000327044">
    <property type="component" value="Unassembled WGS sequence"/>
</dbReference>
<dbReference type="GO" id="GO:0043410">
    <property type="term" value="P:positive regulation of MAPK cascade"/>
    <property type="evidence" value="ECO:0007669"/>
    <property type="project" value="TreeGrafter"/>
</dbReference>
<evidence type="ECO:0000256" key="17">
    <source>
        <dbReference type="ARBA" id="ARBA00023180"/>
    </source>
</evidence>
<dbReference type="AlphaFoldDB" id="A0A5N3ZY93"/>
<keyword evidence="10 20" id="KW-0547">Nucleotide-binding</keyword>
<dbReference type="InParanoid" id="A0A5N3ZY93"/>
<evidence type="ECO:0000256" key="1">
    <source>
        <dbReference type="ARBA" id="ARBA00004479"/>
    </source>
</evidence>
<evidence type="ECO:0000259" key="23">
    <source>
        <dbReference type="PROSITE" id="PS50853"/>
    </source>
</evidence>
<evidence type="ECO:0000256" key="2">
    <source>
        <dbReference type="ARBA" id="ARBA00011902"/>
    </source>
</evidence>
<dbReference type="GO" id="GO:0005009">
    <property type="term" value="F:insulin receptor activity"/>
    <property type="evidence" value="ECO:0007669"/>
    <property type="project" value="TreeGrafter"/>
</dbReference>
<feature type="domain" description="Protein kinase" evidence="22">
    <location>
        <begin position="858"/>
        <end position="1125"/>
    </location>
</feature>
<evidence type="ECO:0000313" key="24">
    <source>
        <dbReference type="EMBL" id="KAB0790030.1"/>
    </source>
</evidence>
<dbReference type="InterPro" id="IPR050122">
    <property type="entry name" value="RTK"/>
</dbReference>
<evidence type="ECO:0000256" key="9">
    <source>
        <dbReference type="ARBA" id="ARBA00022737"/>
    </source>
</evidence>
<dbReference type="InterPro" id="IPR036941">
    <property type="entry name" value="Rcpt_L-dom_sf"/>
</dbReference>
<evidence type="ECO:0000256" key="19">
    <source>
        <dbReference type="ARBA" id="ARBA00051243"/>
    </source>
</evidence>
<accession>A0A5N3ZY93</accession>
<dbReference type="GO" id="GO:0005899">
    <property type="term" value="C:insulin receptor complex"/>
    <property type="evidence" value="ECO:0007669"/>
    <property type="project" value="TreeGrafter"/>
</dbReference>
<evidence type="ECO:0000256" key="4">
    <source>
        <dbReference type="ARBA" id="ARBA00022679"/>
    </source>
</evidence>
<gene>
    <name evidence="24" type="ORF">PPYR_15663</name>
</gene>
<dbReference type="SUPFAM" id="SSF57184">
    <property type="entry name" value="Growth factor receptor domain"/>
    <property type="match status" value="1"/>
</dbReference>
<dbReference type="PANTHER" id="PTHR24416:SF525">
    <property type="entry name" value="INSULIN-LIKE RECEPTOR"/>
    <property type="match status" value="1"/>
</dbReference>
<keyword evidence="14 21" id="KW-0472">Membrane</keyword>
<dbReference type="PROSITE" id="PS50853">
    <property type="entry name" value="FN3"/>
    <property type="match status" value="3"/>
</dbReference>
<dbReference type="PANTHER" id="PTHR24416">
    <property type="entry name" value="TYROSINE-PROTEIN KINASE RECEPTOR"/>
    <property type="match status" value="1"/>
</dbReference>
<dbReference type="SMART" id="SM00060">
    <property type="entry name" value="FN3"/>
    <property type="match status" value="3"/>
</dbReference>
<evidence type="ECO:0000256" key="11">
    <source>
        <dbReference type="ARBA" id="ARBA00022777"/>
    </source>
</evidence>
<dbReference type="InterPro" id="IPR017441">
    <property type="entry name" value="Protein_kinase_ATP_BS"/>
</dbReference>
<dbReference type="EMBL" id="VVIM01002034">
    <property type="protein sequence ID" value="KAB0790030.1"/>
    <property type="molecule type" value="Genomic_DNA"/>
</dbReference>
<dbReference type="InterPro" id="IPR008266">
    <property type="entry name" value="Tyr_kinase_AS"/>
</dbReference>
<dbReference type="InterPro" id="IPR036116">
    <property type="entry name" value="FN3_sf"/>
</dbReference>
<keyword evidence="11" id="KW-0418">Kinase</keyword>
<dbReference type="InterPro" id="IPR011009">
    <property type="entry name" value="Kinase-like_dom_sf"/>
</dbReference>
<dbReference type="SMART" id="SM00219">
    <property type="entry name" value="TyrKc"/>
    <property type="match status" value="1"/>
</dbReference>
<dbReference type="PRINTS" id="PR00109">
    <property type="entry name" value="TYRKINASE"/>
</dbReference>
<dbReference type="InterPro" id="IPR000719">
    <property type="entry name" value="Prot_kinase_dom"/>
</dbReference>
<evidence type="ECO:0000256" key="20">
    <source>
        <dbReference type="PROSITE-ProRule" id="PRU10141"/>
    </source>
</evidence>
<name>A0A5N3ZY93_PHOPY</name>
<keyword evidence="3" id="KW-0597">Phosphoprotein</keyword>
<evidence type="ECO:0000256" key="8">
    <source>
        <dbReference type="ARBA" id="ARBA00022729"/>
    </source>
</evidence>
<evidence type="ECO:0000256" key="18">
    <source>
        <dbReference type="ARBA" id="ARBA00023211"/>
    </source>
</evidence>
<keyword evidence="12 20" id="KW-0067">ATP-binding</keyword>
<keyword evidence="25" id="KW-1185">Reference proteome</keyword>
<dbReference type="SUPFAM" id="SSF56112">
    <property type="entry name" value="Protein kinase-like (PK-like)"/>
    <property type="match status" value="1"/>
</dbReference>
<keyword evidence="7" id="KW-0479">Metal-binding</keyword>
<evidence type="ECO:0000256" key="15">
    <source>
        <dbReference type="ARBA" id="ARBA00023137"/>
    </source>
</evidence>
<evidence type="ECO:0000256" key="6">
    <source>
        <dbReference type="ARBA" id="ARBA00022692"/>
    </source>
</evidence>
<dbReference type="GO" id="GO:0051897">
    <property type="term" value="P:positive regulation of phosphatidylinositol 3-kinase/protein kinase B signal transduction"/>
    <property type="evidence" value="ECO:0007669"/>
    <property type="project" value="TreeGrafter"/>
</dbReference>
<keyword evidence="4" id="KW-0808">Transferase</keyword>
<feature type="domain" description="Fibronectin type-III" evidence="23">
    <location>
        <begin position="388"/>
        <end position="497"/>
    </location>
</feature>
<keyword evidence="15" id="KW-0829">Tyrosine-protein kinase</keyword>
<dbReference type="Pfam" id="PF00757">
    <property type="entry name" value="Furin-like"/>
    <property type="match status" value="1"/>
</dbReference>
<sequence length="1175" mass="133681">MQLIENATAADYERISFPELLEIKGYLLCYRVYALVSLGQLFPNLTVIRGSTLFMDYSLVIYDMINLKEIGLHSLEHIERGSTRIDKCPQLCYVNTVDWSSIGGPNHSLHYFNTNEERCDSCPERCNGLCWSQDHCQVTSKANCHPECIGCKGPTDKDCILCKSLIDGDKCVPKCKKPKIIYPEYGKCITKSECQKLPHGPWWSFKEECVKSCPTGYNKLTNREGCELCLNCSKYCDGIEINSIASAETLTGCTHVNGPLSIRVNSMNMANELEKSLGSIKEITHYLKIYRSYALTSFESLRNLKVIHGQQLYNNRHAVVVYENQDLHKLWPTTSSPIKIKNGTLLFHYNSHLCPAEIEKFARGSNLKYSTFDVSPYSNGDKRACNNITLNVTVSELTSSSVVLEWDEYATNGNTSLIIGYLVYYIEDNTQNITIFDEQEECDRNNWYSKFVSNASVSIDNLNAFSHYAYYIKTYATIPTSSGQTSIMYFKTLTADPSKPYNLKASSTSSDSITLTWNPPQFPNGILSHYLVIAYLESDDPRFISRRNYCDYPHKAPRPKLVTPTPTIETAVEPCCKKKNKSSEDTVTSICSVLNHHGCKNYMTYSIDNQLTRMSSDENLNIMLITKHNILKREDQPQSIIEETIEDPKATSYTITQLKFFSIYFILLKACNNKTLCSGGEMTSERTLKKDDADDIPSGVLVQVSGRNVVVEWLEPKDPNSVIVAYYVEHRRLDLENAAPITECITEEEYASFHYQYQIKDLFPGKYAVRVRAVSLAGEGRFCQAQEFYVSFGSGVALTASLLTVAFIVIILGVLGFCYYYYRKNNSVDRLRLLRNAHSAYAGSNFILDEWELKREDVEIQNELGQGTFGMVYNGIIRSKELPCAVKTVNSDADEQDRTYFLHEASVMKSFSKAYHVVKLLGVVSRGSPPLVVMELMERGDLKTFLRLSRNGSSNITCAEMYRMAAEIADGMMYLSANKFVHRDLAARNCMVAADHTVKIGDFGMARDVYYTDYYKKHTGGLMPIRWMSPESLADGVFTSESDVWSYGVVLWEIATLAEQPYQGLANEQVFQFITSQGTLQRPVECPDLLYDIMEVCWKWKPKDRPLFHDIIRKLESHIGQHFRLVSFFHSFEGDQYMMNLQERTYSHPALINHLNKSDGVYWDSCYDDVDLNTR</sequence>
<dbReference type="SMART" id="SM00261">
    <property type="entry name" value="FU"/>
    <property type="match status" value="1"/>
</dbReference>
<dbReference type="Gene3D" id="1.10.510.10">
    <property type="entry name" value="Transferase(Phosphotransferase) domain 1"/>
    <property type="match status" value="1"/>
</dbReference>
<dbReference type="CDD" id="cd00064">
    <property type="entry name" value="FU"/>
    <property type="match status" value="1"/>
</dbReference>
<keyword evidence="16" id="KW-0675">Receptor</keyword>
<keyword evidence="8" id="KW-0732">Signal</keyword>
<dbReference type="Pfam" id="PF01030">
    <property type="entry name" value="Recep_L_domain"/>
    <property type="match status" value="2"/>
</dbReference>
<dbReference type="InterPro" id="IPR001245">
    <property type="entry name" value="Ser-Thr/Tyr_kinase_cat_dom"/>
</dbReference>
<evidence type="ECO:0000256" key="12">
    <source>
        <dbReference type="ARBA" id="ARBA00022840"/>
    </source>
</evidence>
<keyword evidence="13 21" id="KW-1133">Transmembrane helix</keyword>
<keyword evidence="9" id="KW-0677">Repeat</keyword>
<dbReference type="Pfam" id="PF07714">
    <property type="entry name" value="PK_Tyr_Ser-Thr"/>
    <property type="match status" value="1"/>
</dbReference>
<dbReference type="InterPro" id="IPR013783">
    <property type="entry name" value="Ig-like_fold"/>
</dbReference>
<feature type="domain" description="Fibronectin type-III" evidence="23">
    <location>
        <begin position="499"/>
        <end position="596"/>
    </location>
</feature>
<dbReference type="FunCoup" id="A0A5N3ZY93">
    <property type="interactions" value="407"/>
</dbReference>
<feature type="binding site" evidence="20">
    <location>
        <position position="887"/>
    </location>
    <ligand>
        <name>ATP</name>
        <dbReference type="ChEBI" id="CHEBI:30616"/>
    </ligand>
</feature>
<reference evidence="24 25" key="1">
    <citation type="journal article" date="2018" name="Elife">
        <title>Firefly genomes illuminate parallel origins of bioluminescence in beetles.</title>
        <authorList>
            <person name="Fallon T.R."/>
            <person name="Lower S.E."/>
            <person name="Chang C.H."/>
            <person name="Bessho-Uehara M."/>
            <person name="Martin G.J."/>
            <person name="Bewick A.J."/>
            <person name="Behringer M."/>
            <person name="Debat H.J."/>
            <person name="Wong I."/>
            <person name="Day J.C."/>
            <person name="Suvorov A."/>
            <person name="Silva C.J."/>
            <person name="Stanger-Hall K.F."/>
            <person name="Hall D.W."/>
            <person name="Schmitz R.J."/>
            <person name="Nelson D.R."/>
            <person name="Lewis S.M."/>
            <person name="Shigenobu S."/>
            <person name="Bybee S.M."/>
            <person name="Larracuente A.M."/>
            <person name="Oba Y."/>
            <person name="Weng J.K."/>
        </authorList>
    </citation>
    <scope>NUCLEOTIDE SEQUENCE [LARGE SCALE GENOMIC DNA]</scope>
    <source>
        <strain evidence="24">1611_PpyrPB1</strain>
        <tissue evidence="24">Whole body</tissue>
    </source>
</reference>
<evidence type="ECO:0000313" key="25">
    <source>
        <dbReference type="Proteomes" id="UP000327044"/>
    </source>
</evidence>
<protein>
    <recommendedName>
        <fullName evidence="2">receptor protein-tyrosine kinase</fullName>
        <ecNumber evidence="2">2.7.10.1</ecNumber>
    </recommendedName>
</protein>
<dbReference type="FunFam" id="1.10.510.10:FF:001227">
    <property type="entry name" value="Tyrosine-protein kinase receptor"/>
    <property type="match status" value="1"/>
</dbReference>
<evidence type="ECO:0000256" key="7">
    <source>
        <dbReference type="ARBA" id="ARBA00022723"/>
    </source>
</evidence>
<comment type="subcellular location">
    <subcellularLocation>
        <location evidence="1">Membrane</location>
        <topology evidence="1">Single-pass type I membrane protein</topology>
    </subcellularLocation>
</comment>
<organism evidence="24 25">
    <name type="scientific">Photinus pyralis</name>
    <name type="common">Common eastern firefly</name>
    <name type="synonym">Lampyris pyralis</name>
    <dbReference type="NCBI Taxonomy" id="7054"/>
    <lineage>
        <taxon>Eukaryota</taxon>
        <taxon>Metazoa</taxon>
        <taxon>Ecdysozoa</taxon>
        <taxon>Arthropoda</taxon>
        <taxon>Hexapoda</taxon>
        <taxon>Insecta</taxon>
        <taxon>Pterygota</taxon>
        <taxon>Neoptera</taxon>
        <taxon>Endopterygota</taxon>
        <taxon>Coleoptera</taxon>
        <taxon>Polyphaga</taxon>
        <taxon>Elateriformia</taxon>
        <taxon>Elateroidea</taxon>
        <taxon>Lampyridae</taxon>
        <taxon>Lampyrinae</taxon>
        <taxon>Photinus</taxon>
    </lineage>
</organism>
<dbReference type="InterPro" id="IPR020635">
    <property type="entry name" value="Tyr_kinase_cat_dom"/>
</dbReference>
<dbReference type="Gene3D" id="3.80.20.20">
    <property type="entry name" value="Receptor L-domain"/>
    <property type="match status" value="2"/>
</dbReference>
<keyword evidence="5" id="KW-0165">Cleavage on pair of basic residues</keyword>
<dbReference type="InterPro" id="IPR006211">
    <property type="entry name" value="Furin-like_Cys-rich_dom"/>
</dbReference>